<gene>
    <name evidence="1" type="ORF">DFJ43DRAFT_1044222</name>
</gene>
<organism evidence="1 2">
    <name type="scientific">Lentinula guzmanii</name>
    <dbReference type="NCBI Taxonomy" id="2804957"/>
    <lineage>
        <taxon>Eukaryota</taxon>
        <taxon>Fungi</taxon>
        <taxon>Dikarya</taxon>
        <taxon>Basidiomycota</taxon>
        <taxon>Agaricomycotina</taxon>
        <taxon>Agaricomycetes</taxon>
        <taxon>Agaricomycetidae</taxon>
        <taxon>Agaricales</taxon>
        <taxon>Marasmiineae</taxon>
        <taxon>Omphalotaceae</taxon>
        <taxon>Lentinula</taxon>
    </lineage>
</organism>
<accession>A0AA38J6B2</accession>
<evidence type="ECO:0000313" key="2">
    <source>
        <dbReference type="Proteomes" id="UP001176059"/>
    </source>
</evidence>
<dbReference type="EMBL" id="JANVFO010000111">
    <property type="protein sequence ID" value="KAJ3712124.1"/>
    <property type="molecule type" value="Genomic_DNA"/>
</dbReference>
<dbReference type="AlphaFoldDB" id="A0AA38J6B2"/>
<comment type="caution">
    <text evidence="1">The sequence shown here is derived from an EMBL/GenBank/DDBJ whole genome shotgun (WGS) entry which is preliminary data.</text>
</comment>
<evidence type="ECO:0000313" key="1">
    <source>
        <dbReference type="EMBL" id="KAJ3712124.1"/>
    </source>
</evidence>
<reference evidence="1" key="1">
    <citation type="submission" date="2022-08" db="EMBL/GenBank/DDBJ databases">
        <authorList>
            <consortium name="DOE Joint Genome Institute"/>
            <person name="Min B."/>
            <person name="Sierra-Patev S."/>
            <person name="Naranjo-Ortiz M."/>
            <person name="Looney B."/>
            <person name="Konkel Z."/>
            <person name="Slot J.C."/>
            <person name="Sakamoto Y."/>
            <person name="Steenwyk J.L."/>
            <person name="Rokas A."/>
            <person name="Carro J."/>
            <person name="Camarero S."/>
            <person name="Ferreira P."/>
            <person name="Molpeceres G."/>
            <person name="Ruiz-duenas F.J."/>
            <person name="Serrano A."/>
            <person name="Henrissat B."/>
            <person name="Drula E."/>
            <person name="Hughes K.W."/>
            <person name="Mata J.L."/>
            <person name="Ishikawa N.K."/>
            <person name="Vargas-Isla R."/>
            <person name="Ushijima S."/>
            <person name="Smith C.A."/>
            <person name="Ahrendt S."/>
            <person name="Andreopoulos W."/>
            <person name="He G."/>
            <person name="LaButti K."/>
            <person name="Lipzen A."/>
            <person name="Ng V."/>
            <person name="Riley R."/>
            <person name="Sandor L."/>
            <person name="Barry K."/>
            <person name="Martinez A.T."/>
            <person name="Xiao Y."/>
            <person name="Gibbons J.G."/>
            <person name="Terashima K."/>
            <person name="Hibbett D.S."/>
            <person name="Grigoriev I.V."/>
        </authorList>
    </citation>
    <scope>NUCLEOTIDE SEQUENCE</scope>
    <source>
        <strain evidence="1">ET3784</strain>
    </source>
</reference>
<name>A0AA38J6B2_9AGAR</name>
<reference evidence="1" key="2">
    <citation type="journal article" date="2023" name="Proc. Natl. Acad. Sci. U.S.A.">
        <title>A global phylogenomic analysis of the shiitake genus Lentinula.</title>
        <authorList>
            <person name="Sierra-Patev S."/>
            <person name="Min B."/>
            <person name="Naranjo-Ortiz M."/>
            <person name="Looney B."/>
            <person name="Konkel Z."/>
            <person name="Slot J.C."/>
            <person name="Sakamoto Y."/>
            <person name="Steenwyk J.L."/>
            <person name="Rokas A."/>
            <person name="Carro J."/>
            <person name="Camarero S."/>
            <person name="Ferreira P."/>
            <person name="Molpeceres G."/>
            <person name="Ruiz-Duenas F.J."/>
            <person name="Serrano A."/>
            <person name="Henrissat B."/>
            <person name="Drula E."/>
            <person name="Hughes K.W."/>
            <person name="Mata J.L."/>
            <person name="Ishikawa N.K."/>
            <person name="Vargas-Isla R."/>
            <person name="Ushijima S."/>
            <person name="Smith C.A."/>
            <person name="Donoghue J."/>
            <person name="Ahrendt S."/>
            <person name="Andreopoulos W."/>
            <person name="He G."/>
            <person name="LaButti K."/>
            <person name="Lipzen A."/>
            <person name="Ng V."/>
            <person name="Riley R."/>
            <person name="Sandor L."/>
            <person name="Barry K."/>
            <person name="Martinez A.T."/>
            <person name="Xiao Y."/>
            <person name="Gibbons J.G."/>
            <person name="Terashima K."/>
            <person name="Grigoriev I.V."/>
            <person name="Hibbett D."/>
        </authorList>
    </citation>
    <scope>NUCLEOTIDE SEQUENCE</scope>
    <source>
        <strain evidence="1">ET3784</strain>
    </source>
</reference>
<dbReference type="Proteomes" id="UP001176059">
    <property type="component" value="Unassembled WGS sequence"/>
</dbReference>
<keyword evidence="2" id="KW-1185">Reference proteome</keyword>
<protein>
    <submittedName>
        <fullName evidence="1">Uncharacterized protein</fullName>
    </submittedName>
</protein>
<sequence>MNRKGYKKDCKRKSGRIVTEVLKELEVTEFPKGLEMNGGLEMEWKNPMKWLNRNLMMAVMGNIMVGKWRLVGNISEMSREVFVGVNNDIQTYKVQLMDGQGKGDKGKVG</sequence>
<proteinExistence type="predicted"/>